<dbReference type="OrthoDB" id="230688at2157"/>
<dbReference type="Pfam" id="PF02518">
    <property type="entry name" value="HATPase_c"/>
    <property type="match status" value="1"/>
</dbReference>
<evidence type="ECO:0000256" key="2">
    <source>
        <dbReference type="ARBA" id="ARBA00012438"/>
    </source>
</evidence>
<dbReference type="PANTHER" id="PTHR43304">
    <property type="entry name" value="PHYTOCHROME-LIKE PROTEIN CPH1"/>
    <property type="match status" value="1"/>
</dbReference>
<feature type="domain" description="PAC" evidence="8">
    <location>
        <begin position="616"/>
        <end position="668"/>
    </location>
</feature>
<sequence>MATEEPRSDFYQQLFEAVSDAIFVYDPADGVVVDANPAAARLTGYEIDDLEGSSVSKFSAGTPEEVEQAALRIVDAAADGDQQFEWPVVRADGENRLAEVSLHRTTINGDDRALALLRDVTDRERDRAEQETARQQLSLLTEVNPSVLWLFSADWEECLFINDAYEEIWGRSVDALRADPTDFMQAVHPDDRDRIEEIMEQLANGSRVELQYRVNEGEGYTRWVWTEGIPIFDADGELQQFVGFNRDITDIKRLETRLTEQTAALSTLTDNVPLVLFELDDEGTFIQSRGRGLEDLGLASDQLVGESLFELYSEQPAILDAYRRALDGEEVSQTAEVEGVVYDSWYQPQFAPDGSVMGVIGAAISVTDRERLERELRANDQALRDLHTRAARSDLTMDERIRTMLDIGRERLNLPYGFLTRIEDGTQHIVEAVGTHEDLQPGGSAPLSEAYCRRTIETDGLLGVADAPEAGWESDPAYERFGLNCYIGGKLVIDGELYGTVCFAGSTARDQEFSTFERSLVELLLQWFAYELEREQREETLHETNAELAAVLDTSPVAIIQFDDETTVEQWNHRAETMFQIPREEAIGEPLQIIPAEGRPDFDAMRERLMAGESVRNYETTRQRADGAERVVSINAEPTRDSEGIPTGGIVAVTDITEQKQQQQRADALRSATQSLVGVDTEVEVGEIAVETIKTALGFPVCAMWLLDEAEELLRPIAETEQAVELVGPAPTIDRGEGLFWRALATGTIEQYDDTHDEAAILNPDTPLRSEIVVPIGEHGVVAVSSTEPNAFSEVDIAVLETLTGSLTAALNSVADSQALRRRDRELERQNEQLDEFADVIAHDLRGPLTAARGFFEIALETHDDDHFKQVEHAHARMELLIDDLLTMARQGQSIGEREPIDLDVLARSVWADVPDAATLEITASLPEVVGDKHRLEEVFSNLFRNAVDHVGSGVTVRVGPLADDGFYIEDDGPGIPAGKRPHIFDYGYTTNPHGTGIGLAVVEGIITAHGWTVTVTEGSDGGARFEVRTAHD</sequence>
<dbReference type="Pfam" id="PF13185">
    <property type="entry name" value="GAF_2"/>
    <property type="match status" value="1"/>
</dbReference>
<gene>
    <name evidence="9" type="ORF">EGH24_05875</name>
</gene>
<dbReference type="SMART" id="SM00091">
    <property type="entry name" value="PAS"/>
    <property type="match status" value="4"/>
</dbReference>
<keyword evidence="4" id="KW-0808">Transferase</keyword>
<feature type="domain" description="Histidine kinase" evidence="6">
    <location>
        <begin position="840"/>
        <end position="1033"/>
    </location>
</feature>
<dbReference type="InterPro" id="IPR000014">
    <property type="entry name" value="PAS"/>
</dbReference>
<dbReference type="InterPro" id="IPR003018">
    <property type="entry name" value="GAF"/>
</dbReference>
<protein>
    <recommendedName>
        <fullName evidence="2">histidine kinase</fullName>
        <ecNumber evidence="2">2.7.13.3</ecNumber>
    </recommendedName>
</protein>
<dbReference type="SUPFAM" id="SSF47384">
    <property type="entry name" value="Homodimeric domain of signal transducing histidine kinase"/>
    <property type="match status" value="1"/>
</dbReference>
<dbReference type="Pfam" id="PF08447">
    <property type="entry name" value="PAS_3"/>
    <property type="match status" value="1"/>
</dbReference>
<dbReference type="GO" id="GO:0000155">
    <property type="term" value="F:phosphorelay sensor kinase activity"/>
    <property type="evidence" value="ECO:0007669"/>
    <property type="project" value="InterPro"/>
</dbReference>
<evidence type="ECO:0000259" key="8">
    <source>
        <dbReference type="PROSITE" id="PS50113"/>
    </source>
</evidence>
<feature type="domain" description="PAC" evidence="8">
    <location>
        <begin position="208"/>
        <end position="260"/>
    </location>
</feature>
<dbReference type="SMART" id="SM00065">
    <property type="entry name" value="GAF"/>
    <property type="match status" value="2"/>
</dbReference>
<evidence type="ECO:0000259" key="6">
    <source>
        <dbReference type="PROSITE" id="PS50109"/>
    </source>
</evidence>
<dbReference type="Gene3D" id="3.30.450.40">
    <property type="match status" value="2"/>
</dbReference>
<dbReference type="InterPro" id="IPR036890">
    <property type="entry name" value="HATPase_C_sf"/>
</dbReference>
<dbReference type="Proteomes" id="UP000705823">
    <property type="component" value="Unassembled WGS sequence"/>
</dbReference>
<evidence type="ECO:0000256" key="4">
    <source>
        <dbReference type="ARBA" id="ARBA00022679"/>
    </source>
</evidence>
<feature type="domain" description="PAS" evidence="7">
    <location>
        <begin position="544"/>
        <end position="613"/>
    </location>
</feature>
<dbReference type="InterPro" id="IPR003594">
    <property type="entry name" value="HATPase_dom"/>
</dbReference>
<accession>A0A8J8PCZ3</accession>
<evidence type="ECO:0000256" key="5">
    <source>
        <dbReference type="ARBA" id="ARBA00022777"/>
    </source>
</evidence>
<dbReference type="InterPro" id="IPR029016">
    <property type="entry name" value="GAF-like_dom_sf"/>
</dbReference>
<keyword evidence="10" id="KW-1185">Reference proteome</keyword>
<dbReference type="InterPro" id="IPR001610">
    <property type="entry name" value="PAC"/>
</dbReference>
<dbReference type="CDD" id="cd00130">
    <property type="entry name" value="PAS"/>
    <property type="match status" value="3"/>
</dbReference>
<dbReference type="SUPFAM" id="SSF55785">
    <property type="entry name" value="PYP-like sensor domain (PAS domain)"/>
    <property type="match status" value="4"/>
</dbReference>
<dbReference type="PANTHER" id="PTHR43304:SF1">
    <property type="entry name" value="PAC DOMAIN-CONTAINING PROTEIN"/>
    <property type="match status" value="1"/>
</dbReference>
<dbReference type="InterPro" id="IPR052162">
    <property type="entry name" value="Sensor_kinase/Photoreceptor"/>
</dbReference>
<dbReference type="CDD" id="cd00075">
    <property type="entry name" value="HATPase"/>
    <property type="match status" value="1"/>
</dbReference>
<comment type="caution">
    <text evidence="9">The sequence shown here is derived from an EMBL/GenBank/DDBJ whole genome shotgun (WGS) entry which is preliminary data.</text>
</comment>
<dbReference type="SUPFAM" id="SSF55781">
    <property type="entry name" value="GAF domain-like"/>
    <property type="match status" value="2"/>
</dbReference>
<dbReference type="InterPro" id="IPR003661">
    <property type="entry name" value="HisK_dim/P_dom"/>
</dbReference>
<dbReference type="Gene3D" id="3.30.565.10">
    <property type="entry name" value="Histidine kinase-like ATPase, C-terminal domain"/>
    <property type="match status" value="1"/>
</dbReference>
<dbReference type="SMART" id="SM00387">
    <property type="entry name" value="HATPase_c"/>
    <property type="match status" value="1"/>
</dbReference>
<dbReference type="PROSITE" id="PS50112">
    <property type="entry name" value="PAS"/>
    <property type="match status" value="3"/>
</dbReference>
<dbReference type="Gene3D" id="1.10.287.130">
    <property type="match status" value="1"/>
</dbReference>
<dbReference type="InterPro" id="IPR013656">
    <property type="entry name" value="PAS_4"/>
</dbReference>
<dbReference type="NCBIfam" id="TIGR00229">
    <property type="entry name" value="sensory_box"/>
    <property type="match status" value="3"/>
</dbReference>
<dbReference type="SMART" id="SM00086">
    <property type="entry name" value="PAC"/>
    <property type="match status" value="3"/>
</dbReference>
<dbReference type="Pfam" id="PF13426">
    <property type="entry name" value="PAS_9"/>
    <property type="match status" value="1"/>
</dbReference>
<feature type="domain" description="PAS" evidence="7">
    <location>
        <begin position="7"/>
        <end position="54"/>
    </location>
</feature>
<keyword evidence="5" id="KW-0418">Kinase</keyword>
<dbReference type="CDD" id="cd00082">
    <property type="entry name" value="HisKA"/>
    <property type="match status" value="1"/>
</dbReference>
<dbReference type="Pfam" id="PF00512">
    <property type="entry name" value="HisKA"/>
    <property type="match status" value="1"/>
</dbReference>
<evidence type="ECO:0000256" key="3">
    <source>
        <dbReference type="ARBA" id="ARBA00022553"/>
    </source>
</evidence>
<dbReference type="PROSITE" id="PS50109">
    <property type="entry name" value="HIS_KIN"/>
    <property type="match status" value="1"/>
</dbReference>
<dbReference type="PROSITE" id="PS50113">
    <property type="entry name" value="PAC"/>
    <property type="match status" value="2"/>
</dbReference>
<dbReference type="EMBL" id="RKLU01000002">
    <property type="protein sequence ID" value="TQQ82963.1"/>
    <property type="molecule type" value="Genomic_DNA"/>
</dbReference>
<reference evidence="9" key="1">
    <citation type="submission" date="2019-02" db="EMBL/GenBank/DDBJ databases">
        <title>Halonotius sp. a new haloarchaeum isolated from saline soil.</title>
        <authorList>
            <person name="Duran-Viseras A."/>
            <person name="Sanchez-Porro C."/>
            <person name="Ventosa A."/>
        </authorList>
    </citation>
    <scope>NUCLEOTIDE SEQUENCE</scope>
    <source>
        <strain evidence="9">F15B</strain>
    </source>
</reference>
<evidence type="ECO:0000259" key="7">
    <source>
        <dbReference type="PROSITE" id="PS50112"/>
    </source>
</evidence>
<dbReference type="AlphaFoldDB" id="A0A8J8PCZ3"/>
<organism evidence="9 10">
    <name type="scientific">Halonotius terrestris</name>
    <dbReference type="NCBI Taxonomy" id="2487750"/>
    <lineage>
        <taxon>Archaea</taxon>
        <taxon>Methanobacteriati</taxon>
        <taxon>Methanobacteriota</taxon>
        <taxon>Stenosarchaea group</taxon>
        <taxon>Halobacteria</taxon>
        <taxon>Halobacteriales</taxon>
        <taxon>Haloferacaceae</taxon>
        <taxon>Halonotius</taxon>
    </lineage>
</organism>
<evidence type="ECO:0000256" key="1">
    <source>
        <dbReference type="ARBA" id="ARBA00000085"/>
    </source>
</evidence>
<keyword evidence="3" id="KW-0597">Phosphoprotein</keyword>
<evidence type="ECO:0000313" key="10">
    <source>
        <dbReference type="Proteomes" id="UP000705823"/>
    </source>
</evidence>
<proteinExistence type="predicted"/>
<dbReference type="Gene3D" id="3.30.450.20">
    <property type="entry name" value="PAS domain"/>
    <property type="match status" value="4"/>
</dbReference>
<dbReference type="InterPro" id="IPR036097">
    <property type="entry name" value="HisK_dim/P_sf"/>
</dbReference>
<name>A0A8J8PCZ3_9EURY</name>
<dbReference type="RefSeq" id="WP_142979227.1">
    <property type="nucleotide sequence ID" value="NZ_RKLU01000002.1"/>
</dbReference>
<dbReference type="InterPro" id="IPR000700">
    <property type="entry name" value="PAS-assoc_C"/>
</dbReference>
<dbReference type="InterPro" id="IPR035965">
    <property type="entry name" value="PAS-like_dom_sf"/>
</dbReference>
<feature type="domain" description="PAS" evidence="7">
    <location>
        <begin position="133"/>
        <end position="206"/>
    </location>
</feature>
<dbReference type="SMART" id="SM00388">
    <property type="entry name" value="HisKA"/>
    <property type="match status" value="1"/>
</dbReference>
<comment type="catalytic activity">
    <reaction evidence="1">
        <text>ATP + protein L-histidine = ADP + protein N-phospho-L-histidine.</text>
        <dbReference type="EC" id="2.7.13.3"/>
    </reaction>
</comment>
<evidence type="ECO:0000313" key="9">
    <source>
        <dbReference type="EMBL" id="TQQ82963.1"/>
    </source>
</evidence>
<dbReference type="SUPFAM" id="SSF55874">
    <property type="entry name" value="ATPase domain of HSP90 chaperone/DNA topoisomerase II/histidine kinase"/>
    <property type="match status" value="1"/>
</dbReference>
<dbReference type="InterPro" id="IPR005467">
    <property type="entry name" value="His_kinase_dom"/>
</dbReference>
<dbReference type="EC" id="2.7.13.3" evidence="2"/>
<dbReference type="Pfam" id="PF08448">
    <property type="entry name" value="PAS_4"/>
    <property type="match status" value="2"/>
</dbReference>
<dbReference type="InterPro" id="IPR013655">
    <property type="entry name" value="PAS_fold_3"/>
</dbReference>